<dbReference type="PANTHER" id="PTHR34387">
    <property type="entry name" value="SLR1258 PROTEIN"/>
    <property type="match status" value="1"/>
</dbReference>
<dbReference type="RefSeq" id="WP_345713137.1">
    <property type="nucleotide sequence ID" value="NZ_BAABIL010000442.1"/>
</dbReference>
<organism evidence="1 2">
    <name type="scientific">Kineococcus glutinatus</name>
    <dbReference type="NCBI Taxonomy" id="1070872"/>
    <lineage>
        <taxon>Bacteria</taxon>
        <taxon>Bacillati</taxon>
        <taxon>Actinomycetota</taxon>
        <taxon>Actinomycetes</taxon>
        <taxon>Kineosporiales</taxon>
        <taxon>Kineosporiaceae</taxon>
        <taxon>Kineococcus</taxon>
    </lineage>
</organism>
<proteinExistence type="predicted"/>
<gene>
    <name evidence="1" type="ORF">GCM10023225_26870</name>
</gene>
<dbReference type="Gene3D" id="3.30.70.2970">
    <property type="entry name" value="Protein of unknown function (DUF541), domain 2"/>
    <property type="match status" value="1"/>
</dbReference>
<evidence type="ECO:0008006" key="3">
    <source>
        <dbReference type="Google" id="ProtNLM"/>
    </source>
</evidence>
<sequence>MAGTAPLVTVRGEAAVPADPELARFSASLHVPDADRRAALARMAALHEQARAALAGTGGGARVESGPVSVYLEHHDPASPVPTRYVATAELTVEVVDLTLLPAVVDALSGVEVGFSGPSWELRPGSPAHARARAAALRDALRRAAECAAVLGCELVELVEVDDEERGGGFGARGARMSARGEADVALSLDLTPVGLTVRAGVRARFRTTAPDLPALLAALPPTPEG</sequence>
<comment type="caution">
    <text evidence="1">The sequence shown here is derived from an EMBL/GenBank/DDBJ whole genome shotgun (WGS) entry which is preliminary data.</text>
</comment>
<dbReference type="EMBL" id="BAABIL010000442">
    <property type="protein sequence ID" value="GAA4987546.1"/>
    <property type="molecule type" value="Genomic_DNA"/>
</dbReference>
<dbReference type="InterPro" id="IPR007497">
    <property type="entry name" value="SIMPL/DUF541"/>
</dbReference>
<evidence type="ECO:0000313" key="1">
    <source>
        <dbReference type="EMBL" id="GAA4987546.1"/>
    </source>
</evidence>
<protein>
    <recommendedName>
        <fullName evidence="3">DUF541 domain-containing protein</fullName>
    </recommendedName>
</protein>
<dbReference type="InterPro" id="IPR052022">
    <property type="entry name" value="26kDa_periplasmic_antigen"/>
</dbReference>
<dbReference type="Pfam" id="PF04402">
    <property type="entry name" value="SIMPL"/>
    <property type="match status" value="1"/>
</dbReference>
<reference evidence="2" key="1">
    <citation type="journal article" date="2019" name="Int. J. Syst. Evol. Microbiol.">
        <title>The Global Catalogue of Microorganisms (GCM) 10K type strain sequencing project: providing services to taxonomists for standard genome sequencing and annotation.</title>
        <authorList>
            <consortium name="The Broad Institute Genomics Platform"/>
            <consortium name="The Broad Institute Genome Sequencing Center for Infectious Disease"/>
            <person name="Wu L."/>
            <person name="Ma J."/>
        </authorList>
    </citation>
    <scope>NUCLEOTIDE SEQUENCE [LARGE SCALE GENOMIC DNA]</scope>
    <source>
        <strain evidence="2">JCM 18126</strain>
    </source>
</reference>
<dbReference type="Proteomes" id="UP001501195">
    <property type="component" value="Unassembled WGS sequence"/>
</dbReference>
<dbReference type="Gene3D" id="3.30.110.170">
    <property type="entry name" value="Protein of unknown function (DUF541), domain 1"/>
    <property type="match status" value="1"/>
</dbReference>
<keyword evidence="2" id="KW-1185">Reference proteome</keyword>
<dbReference type="PANTHER" id="PTHR34387:SF2">
    <property type="entry name" value="SLR1258 PROTEIN"/>
    <property type="match status" value="1"/>
</dbReference>
<evidence type="ECO:0000313" key="2">
    <source>
        <dbReference type="Proteomes" id="UP001501195"/>
    </source>
</evidence>
<name>A0ABP9I589_9ACTN</name>
<accession>A0ABP9I589</accession>